<sequence>MEQGEALFFRILYVVAAFSALQFFWLFFSLGVVTVIPATMAMYAVLVEWQKNGVDIGIWKTFFPSFKAYFRRTVIGSMNLLMLSLLIAWNFQYVQQLLHTTMYILLFMASLIVLTLISVVPFTVTSHLKGFQLWKNASLVSVAILPQLLIILLLIGLYVGVTVITPVLGIAIISVFAYLHLLLWQRAVKKLPSDLTDRFLLKYRYR</sequence>
<dbReference type="AlphaFoldDB" id="A0A841RHX6"/>
<evidence type="ECO:0000256" key="1">
    <source>
        <dbReference type="SAM" id="Phobius"/>
    </source>
</evidence>
<feature type="transmembrane region" description="Helical" evidence="1">
    <location>
        <begin position="7"/>
        <end position="25"/>
    </location>
</feature>
<dbReference type="EMBL" id="JACHON010000002">
    <property type="protein sequence ID" value="MBB6512261.1"/>
    <property type="molecule type" value="Genomic_DNA"/>
</dbReference>
<keyword evidence="1" id="KW-1133">Transmembrane helix</keyword>
<dbReference type="Pfam" id="PF04854">
    <property type="entry name" value="DUF624"/>
    <property type="match status" value="1"/>
</dbReference>
<dbReference type="RefSeq" id="WP_184245298.1">
    <property type="nucleotide sequence ID" value="NZ_BAAACU010000002.1"/>
</dbReference>
<keyword evidence="3" id="KW-1185">Reference proteome</keyword>
<protein>
    <submittedName>
        <fullName evidence="2">Putative membrane protein YesL</fullName>
    </submittedName>
</protein>
<keyword evidence="1" id="KW-0472">Membrane</keyword>
<feature type="transmembrane region" description="Helical" evidence="1">
    <location>
        <begin position="69"/>
        <end position="91"/>
    </location>
</feature>
<accession>A0A841RHX6</accession>
<feature type="transmembrane region" description="Helical" evidence="1">
    <location>
        <begin position="163"/>
        <end position="184"/>
    </location>
</feature>
<gene>
    <name evidence="2" type="ORF">GGQ92_001042</name>
</gene>
<proteinExistence type="predicted"/>
<feature type="transmembrane region" description="Helical" evidence="1">
    <location>
        <begin position="31"/>
        <end position="49"/>
    </location>
</feature>
<evidence type="ECO:0000313" key="2">
    <source>
        <dbReference type="EMBL" id="MBB6512261.1"/>
    </source>
</evidence>
<comment type="caution">
    <text evidence="2">The sequence shown here is derived from an EMBL/GenBank/DDBJ whole genome shotgun (WGS) entry which is preliminary data.</text>
</comment>
<dbReference type="Proteomes" id="UP000572212">
    <property type="component" value="Unassembled WGS sequence"/>
</dbReference>
<feature type="transmembrane region" description="Helical" evidence="1">
    <location>
        <begin position="103"/>
        <end position="124"/>
    </location>
</feature>
<keyword evidence="1" id="KW-0812">Transmembrane</keyword>
<reference evidence="2 3" key="1">
    <citation type="submission" date="2020-08" db="EMBL/GenBank/DDBJ databases">
        <title>Genomic Encyclopedia of Type Strains, Phase IV (KMG-IV): sequencing the most valuable type-strain genomes for metagenomic binning, comparative biology and taxonomic classification.</title>
        <authorList>
            <person name="Goeker M."/>
        </authorList>
    </citation>
    <scope>NUCLEOTIDE SEQUENCE [LARGE SCALE GENOMIC DNA]</scope>
    <source>
        <strain evidence="2 3">DSM 11805</strain>
    </source>
</reference>
<dbReference type="InterPro" id="IPR006938">
    <property type="entry name" value="DUF624"/>
</dbReference>
<organism evidence="2 3">
    <name type="scientific">Gracilibacillus halotolerans</name>
    <dbReference type="NCBI Taxonomy" id="74386"/>
    <lineage>
        <taxon>Bacteria</taxon>
        <taxon>Bacillati</taxon>
        <taxon>Bacillota</taxon>
        <taxon>Bacilli</taxon>
        <taxon>Bacillales</taxon>
        <taxon>Bacillaceae</taxon>
        <taxon>Gracilibacillus</taxon>
    </lineage>
</organism>
<name>A0A841RHX6_9BACI</name>
<feature type="transmembrane region" description="Helical" evidence="1">
    <location>
        <begin position="136"/>
        <end position="157"/>
    </location>
</feature>
<evidence type="ECO:0000313" key="3">
    <source>
        <dbReference type="Proteomes" id="UP000572212"/>
    </source>
</evidence>